<accession>A0ABN8E264</accession>
<evidence type="ECO:0000313" key="1">
    <source>
        <dbReference type="EMBL" id="CAH0535734.1"/>
    </source>
</evidence>
<proteinExistence type="predicted"/>
<dbReference type="RefSeq" id="WP_237468592.1">
    <property type="nucleotide sequence ID" value="NZ_CAKLDI010000002.1"/>
</dbReference>
<organism evidence="1 2">
    <name type="scientific">Vibrio stylophorae</name>
    <dbReference type="NCBI Taxonomy" id="659351"/>
    <lineage>
        <taxon>Bacteria</taxon>
        <taxon>Pseudomonadati</taxon>
        <taxon>Pseudomonadota</taxon>
        <taxon>Gammaproteobacteria</taxon>
        <taxon>Vibrionales</taxon>
        <taxon>Vibrionaceae</taxon>
        <taxon>Vibrio</taxon>
    </lineage>
</organism>
<dbReference type="EMBL" id="CAKLDI010000002">
    <property type="protein sequence ID" value="CAH0535734.1"/>
    <property type="molecule type" value="Genomic_DNA"/>
</dbReference>
<dbReference type="Proteomes" id="UP000838672">
    <property type="component" value="Unassembled WGS sequence"/>
</dbReference>
<comment type="caution">
    <text evidence="1">The sequence shown here is derived from an EMBL/GenBank/DDBJ whole genome shotgun (WGS) entry which is preliminary data.</text>
</comment>
<reference evidence="1" key="1">
    <citation type="submission" date="2021-11" db="EMBL/GenBank/DDBJ databases">
        <authorList>
            <person name="Rodrigo-Torres L."/>
            <person name="Arahal R. D."/>
            <person name="Lucena T."/>
        </authorList>
    </citation>
    <scope>NUCLEOTIDE SEQUENCE</scope>
    <source>
        <strain evidence="1">CECT 7929</strain>
    </source>
</reference>
<sequence>MQRDTWLEAMKAWRGLDKQAIEQLADLVNQLPVDAFDDFEYDSARESLAYWLEANLALMRQYQAYGQVERGFSYLQLAYSKLQGLLCQTDLDLDMRRWIIKKLDMLIVAVMEYCQRQPDQHWQKQSEQLLDLHVSFMKQHHPVTLKMDTHQAPKWMC</sequence>
<evidence type="ECO:0008006" key="3">
    <source>
        <dbReference type="Google" id="ProtNLM"/>
    </source>
</evidence>
<gene>
    <name evidence="1" type="ORF">VST7929_03208</name>
</gene>
<evidence type="ECO:0000313" key="2">
    <source>
        <dbReference type="Proteomes" id="UP000838672"/>
    </source>
</evidence>
<protein>
    <recommendedName>
        <fullName evidence="3">Transcriptional regulator</fullName>
    </recommendedName>
</protein>
<name>A0ABN8E264_9VIBR</name>
<keyword evidence="2" id="KW-1185">Reference proteome</keyword>